<organism evidence="6 7">
    <name type="scientific">Adhaeribacter aerolatus</name>
    <dbReference type="NCBI Taxonomy" id="670289"/>
    <lineage>
        <taxon>Bacteria</taxon>
        <taxon>Pseudomonadati</taxon>
        <taxon>Bacteroidota</taxon>
        <taxon>Cytophagia</taxon>
        <taxon>Cytophagales</taxon>
        <taxon>Hymenobacteraceae</taxon>
        <taxon>Adhaeribacter</taxon>
    </lineage>
</organism>
<dbReference type="GO" id="GO:0005524">
    <property type="term" value="F:ATP binding"/>
    <property type="evidence" value="ECO:0007669"/>
    <property type="project" value="UniProtKB-KW"/>
</dbReference>
<dbReference type="Pfam" id="PF00005">
    <property type="entry name" value="ABC_tran"/>
    <property type="match status" value="1"/>
</dbReference>
<evidence type="ECO:0000313" key="7">
    <source>
        <dbReference type="Proteomes" id="UP000321532"/>
    </source>
</evidence>
<dbReference type="Proteomes" id="UP000321532">
    <property type="component" value="Unassembled WGS sequence"/>
</dbReference>
<dbReference type="PROSITE" id="PS00211">
    <property type="entry name" value="ABC_TRANSPORTER_1"/>
    <property type="match status" value="1"/>
</dbReference>
<accession>A0A512AWK5</accession>
<evidence type="ECO:0000313" key="6">
    <source>
        <dbReference type="EMBL" id="GEO04108.1"/>
    </source>
</evidence>
<dbReference type="RefSeq" id="WP_146897353.1">
    <property type="nucleotide sequence ID" value="NZ_BJYS01000011.1"/>
</dbReference>
<dbReference type="PANTHER" id="PTHR43335:SF2">
    <property type="entry name" value="ABC TRANSPORTER, ATP-BINDING PROTEIN"/>
    <property type="match status" value="1"/>
</dbReference>
<evidence type="ECO:0000256" key="1">
    <source>
        <dbReference type="ARBA" id="ARBA00005417"/>
    </source>
</evidence>
<evidence type="ECO:0000259" key="5">
    <source>
        <dbReference type="PROSITE" id="PS50893"/>
    </source>
</evidence>
<dbReference type="GO" id="GO:0016887">
    <property type="term" value="F:ATP hydrolysis activity"/>
    <property type="evidence" value="ECO:0007669"/>
    <property type="project" value="InterPro"/>
</dbReference>
<dbReference type="Gene3D" id="3.40.50.300">
    <property type="entry name" value="P-loop containing nucleotide triphosphate hydrolases"/>
    <property type="match status" value="1"/>
</dbReference>
<keyword evidence="4 6" id="KW-0067">ATP-binding</keyword>
<evidence type="ECO:0000256" key="4">
    <source>
        <dbReference type="ARBA" id="ARBA00022840"/>
    </source>
</evidence>
<dbReference type="InterPro" id="IPR003593">
    <property type="entry name" value="AAA+_ATPase"/>
</dbReference>
<comment type="caution">
    <text evidence="6">The sequence shown here is derived from an EMBL/GenBank/DDBJ whole genome shotgun (WGS) entry which is preliminary data.</text>
</comment>
<dbReference type="AlphaFoldDB" id="A0A512AWK5"/>
<keyword evidence="2" id="KW-0813">Transport</keyword>
<feature type="domain" description="ABC transporter" evidence="5">
    <location>
        <begin position="5"/>
        <end position="229"/>
    </location>
</feature>
<proteinExistence type="inferred from homology"/>
<evidence type="ECO:0000256" key="2">
    <source>
        <dbReference type="ARBA" id="ARBA00022448"/>
    </source>
</evidence>
<sequence length="303" mass="32968">MANVLEIQNLSKKYPGGVQALQQLTLTVEAGSIYGLLGPNGSGKTTTLGIVLDVLQASQGTYNWFGQSLKKETKRRIGAILETPNFYPYLSASQNLKIIADIKLANHREIDSVLQTVGLFPRRHSAFKGFSLGMKQRLALAAALLGDPEVLVLDEPTNGLDPQGIAEVRGIIQQVAAQGKTIILASHLLDEVQKVCTHMAVLQAGKLKVAGRVDAILAQHDQVIIRTENITQALGLLPQLPQVSNFRQEENYLMLTLANGYSSADLNQAFFQSGIILSELTVRKKSLESQFLDIIKDKNTSPA</sequence>
<reference evidence="6 7" key="1">
    <citation type="submission" date="2019-07" db="EMBL/GenBank/DDBJ databases">
        <title>Whole genome shotgun sequence of Adhaeribacter aerolatus NBRC 106133.</title>
        <authorList>
            <person name="Hosoyama A."/>
            <person name="Uohara A."/>
            <person name="Ohji S."/>
            <person name="Ichikawa N."/>
        </authorList>
    </citation>
    <scope>NUCLEOTIDE SEQUENCE [LARGE SCALE GENOMIC DNA]</scope>
    <source>
        <strain evidence="6 7">NBRC 106133</strain>
    </source>
</reference>
<comment type="similarity">
    <text evidence="1">Belongs to the ABC transporter superfamily.</text>
</comment>
<dbReference type="InterPro" id="IPR003439">
    <property type="entry name" value="ABC_transporter-like_ATP-bd"/>
</dbReference>
<dbReference type="SUPFAM" id="SSF52540">
    <property type="entry name" value="P-loop containing nucleoside triphosphate hydrolases"/>
    <property type="match status" value="1"/>
</dbReference>
<dbReference type="EMBL" id="BJYS01000011">
    <property type="protein sequence ID" value="GEO04108.1"/>
    <property type="molecule type" value="Genomic_DNA"/>
</dbReference>
<dbReference type="PROSITE" id="PS50893">
    <property type="entry name" value="ABC_TRANSPORTER_2"/>
    <property type="match status" value="1"/>
</dbReference>
<dbReference type="SMART" id="SM00382">
    <property type="entry name" value="AAA"/>
    <property type="match status" value="1"/>
</dbReference>
<dbReference type="InterPro" id="IPR017871">
    <property type="entry name" value="ABC_transporter-like_CS"/>
</dbReference>
<gene>
    <name evidence="6" type="ORF">AAE02nite_17720</name>
</gene>
<keyword evidence="7" id="KW-1185">Reference proteome</keyword>
<dbReference type="InterPro" id="IPR027417">
    <property type="entry name" value="P-loop_NTPase"/>
</dbReference>
<keyword evidence="3" id="KW-0547">Nucleotide-binding</keyword>
<name>A0A512AWK5_9BACT</name>
<dbReference type="OrthoDB" id="977540at2"/>
<protein>
    <submittedName>
        <fullName evidence="6">ABC transporter ATP-binding protein</fullName>
    </submittedName>
</protein>
<evidence type="ECO:0000256" key="3">
    <source>
        <dbReference type="ARBA" id="ARBA00022741"/>
    </source>
</evidence>
<dbReference type="PANTHER" id="PTHR43335">
    <property type="entry name" value="ABC TRANSPORTER, ATP-BINDING PROTEIN"/>
    <property type="match status" value="1"/>
</dbReference>